<feature type="chain" id="PRO_5018129089" description="TGF-beta family profile domain-containing protein" evidence="5">
    <location>
        <begin position="29"/>
        <end position="446"/>
    </location>
</feature>
<dbReference type="Pfam" id="PF00019">
    <property type="entry name" value="TGF_beta"/>
    <property type="match status" value="1"/>
</dbReference>
<evidence type="ECO:0000259" key="6">
    <source>
        <dbReference type="PROSITE" id="PS51362"/>
    </source>
</evidence>
<dbReference type="InterPro" id="IPR015615">
    <property type="entry name" value="TGF-beta-rel"/>
</dbReference>
<dbReference type="SMART" id="SM00204">
    <property type="entry name" value="TGFB"/>
    <property type="match status" value="1"/>
</dbReference>
<evidence type="ECO:0000256" key="5">
    <source>
        <dbReference type="SAM" id="SignalP"/>
    </source>
</evidence>
<feature type="signal peptide" evidence="5">
    <location>
        <begin position="1"/>
        <end position="28"/>
    </location>
</feature>
<dbReference type="OrthoDB" id="6516235at2759"/>
<evidence type="ECO:0000256" key="3">
    <source>
        <dbReference type="ARBA" id="ARBA00022525"/>
    </source>
</evidence>
<evidence type="ECO:0000256" key="2">
    <source>
        <dbReference type="ARBA" id="ARBA00006656"/>
    </source>
</evidence>
<keyword evidence="5" id="KW-0732">Signal</keyword>
<dbReference type="PROSITE" id="PS51362">
    <property type="entry name" value="TGF_BETA_2"/>
    <property type="match status" value="1"/>
</dbReference>
<dbReference type="InterPro" id="IPR029034">
    <property type="entry name" value="Cystine-knot_cytokine"/>
</dbReference>
<dbReference type="STRING" id="10195.A0A3M7SE95"/>
<dbReference type="InterPro" id="IPR001839">
    <property type="entry name" value="TGF-b_C"/>
</dbReference>
<sequence length="446" mass="51616">MVICPKKLPNFSILVWFGLSTLLSGLSASYGAHRPHFDDYEKIKQQAIINSFKAKLVKLLGIDFMPESVFMSNMTNPLPEPIIKDEQHLSRMRSISRKVRNKEIRNYVHAESKETDEQEHSINLNGSIVQQITLLPDKVGNEWCQKLMMDMGPHRTRHHHRRTSFVTLNCMTFDLSKQKEFTEKEIKSADLYIRINLNKHLNYEFASHIYLEVNGVPIKRINLIEVDGDEQGADRYGFVVQEPVFDSADVRKIVKEVLARSKEPLMKVKVLFKNDFINTDVAKLRQIFADLEENMALHVKFGEEKNSKKISKRNIYAGHKKQNSSKNQNVFKDCSELRRSGFKSNNFSCCRESIPISMEEIGWSHFIIEPKVIEYKYCRGSCLYGTAQVFSNTNIVYKSFEIQNSFETPYCCNIYEYDDEITIIYGSSPSYIRKSVSLNAKTCMCS</sequence>
<organism evidence="7 8">
    <name type="scientific">Brachionus plicatilis</name>
    <name type="common">Marine rotifer</name>
    <name type="synonym">Brachionus muelleri</name>
    <dbReference type="NCBI Taxonomy" id="10195"/>
    <lineage>
        <taxon>Eukaryota</taxon>
        <taxon>Metazoa</taxon>
        <taxon>Spiralia</taxon>
        <taxon>Gnathifera</taxon>
        <taxon>Rotifera</taxon>
        <taxon>Eurotatoria</taxon>
        <taxon>Monogononta</taxon>
        <taxon>Pseudotrocha</taxon>
        <taxon>Ploima</taxon>
        <taxon>Brachionidae</taxon>
        <taxon>Brachionus</taxon>
    </lineage>
</organism>
<keyword evidence="4" id="KW-0339">Growth factor</keyword>
<comment type="subcellular location">
    <subcellularLocation>
        <location evidence="1">Secreted</location>
    </subcellularLocation>
</comment>
<protein>
    <recommendedName>
        <fullName evidence="6">TGF-beta family profile domain-containing protein</fullName>
    </recommendedName>
</protein>
<dbReference type="GO" id="GO:0005125">
    <property type="term" value="F:cytokine activity"/>
    <property type="evidence" value="ECO:0007669"/>
    <property type="project" value="TreeGrafter"/>
</dbReference>
<dbReference type="Proteomes" id="UP000276133">
    <property type="component" value="Unassembled WGS sequence"/>
</dbReference>
<comment type="caution">
    <text evidence="7">The sequence shown here is derived from an EMBL/GenBank/DDBJ whole genome shotgun (WGS) entry which is preliminary data.</text>
</comment>
<evidence type="ECO:0000313" key="7">
    <source>
        <dbReference type="EMBL" id="RNA34106.1"/>
    </source>
</evidence>
<dbReference type="GO" id="GO:0005615">
    <property type="term" value="C:extracellular space"/>
    <property type="evidence" value="ECO:0007669"/>
    <property type="project" value="TreeGrafter"/>
</dbReference>
<dbReference type="Gene3D" id="2.10.90.10">
    <property type="entry name" value="Cystine-knot cytokines"/>
    <property type="match status" value="1"/>
</dbReference>
<proteinExistence type="inferred from homology"/>
<gene>
    <name evidence="7" type="ORF">BpHYR1_025048</name>
</gene>
<dbReference type="CDD" id="cd08698">
    <property type="entry name" value="TGF_beta_SF"/>
    <property type="match status" value="1"/>
</dbReference>
<reference evidence="7 8" key="1">
    <citation type="journal article" date="2018" name="Sci. Rep.">
        <title>Genomic signatures of local adaptation to the degree of environmental predictability in rotifers.</title>
        <authorList>
            <person name="Franch-Gras L."/>
            <person name="Hahn C."/>
            <person name="Garcia-Roger E.M."/>
            <person name="Carmona M.J."/>
            <person name="Serra M."/>
            <person name="Gomez A."/>
        </authorList>
    </citation>
    <scope>NUCLEOTIDE SEQUENCE [LARGE SCALE GENOMIC DNA]</scope>
    <source>
        <strain evidence="7">HYR1</strain>
    </source>
</reference>
<evidence type="ECO:0000256" key="1">
    <source>
        <dbReference type="ARBA" id="ARBA00004613"/>
    </source>
</evidence>
<comment type="similarity">
    <text evidence="2 4">Belongs to the TGF-beta family.</text>
</comment>
<keyword evidence="3" id="KW-0964">Secreted</keyword>
<evidence type="ECO:0000313" key="8">
    <source>
        <dbReference type="Proteomes" id="UP000276133"/>
    </source>
</evidence>
<dbReference type="EMBL" id="REGN01001523">
    <property type="protein sequence ID" value="RNA34106.1"/>
    <property type="molecule type" value="Genomic_DNA"/>
</dbReference>
<keyword evidence="8" id="KW-1185">Reference proteome</keyword>
<dbReference type="PANTHER" id="PTHR11848">
    <property type="entry name" value="TGF-BETA FAMILY"/>
    <property type="match status" value="1"/>
</dbReference>
<name>A0A3M7SE95_BRAPC</name>
<dbReference type="SUPFAM" id="SSF57501">
    <property type="entry name" value="Cystine-knot cytokines"/>
    <property type="match status" value="1"/>
</dbReference>
<evidence type="ECO:0000256" key="4">
    <source>
        <dbReference type="RuleBase" id="RU000354"/>
    </source>
</evidence>
<dbReference type="GO" id="GO:0008083">
    <property type="term" value="F:growth factor activity"/>
    <property type="evidence" value="ECO:0007669"/>
    <property type="project" value="UniProtKB-KW"/>
</dbReference>
<feature type="domain" description="TGF-beta family profile" evidence="6">
    <location>
        <begin position="336"/>
        <end position="446"/>
    </location>
</feature>
<dbReference type="AlphaFoldDB" id="A0A3M7SE95"/>
<accession>A0A3M7SE95</accession>